<reference evidence="1" key="1">
    <citation type="submission" date="2022-08" db="EMBL/GenBank/DDBJ databases">
        <title>Complete Genome Sequences of 2 Bosea sp. soil isolates.</title>
        <authorList>
            <person name="Alvarez Arevalo M."/>
            <person name="Sterndorff E.B."/>
            <person name="Faurdal D."/>
            <person name="Joergensen T.S."/>
            <person name="Weber T."/>
        </authorList>
    </citation>
    <scope>NUCLEOTIDE SEQUENCE</scope>
    <source>
        <strain evidence="1">NBC_00436</strain>
    </source>
</reference>
<name>A0A9E7ZKT4_9HYPH</name>
<accession>A0A9E7ZKT4</accession>
<proteinExistence type="predicted"/>
<organism evidence="1">
    <name type="scientific">Bosea sp. NBC_00436</name>
    <dbReference type="NCBI Taxonomy" id="2969620"/>
    <lineage>
        <taxon>Bacteria</taxon>
        <taxon>Pseudomonadati</taxon>
        <taxon>Pseudomonadota</taxon>
        <taxon>Alphaproteobacteria</taxon>
        <taxon>Hyphomicrobiales</taxon>
        <taxon>Boseaceae</taxon>
        <taxon>Bosea</taxon>
    </lineage>
</organism>
<dbReference type="AlphaFoldDB" id="A0A9E7ZKT4"/>
<gene>
    <name evidence="1" type="ORF">NWE54_25160</name>
</gene>
<sequence>MAKLDWQAPEQVQWAADYQAERARQYRGLVNRLQIWAFCPRKGCQRQNSCGHERPSLCLSAFFVTMPEDLKQYVRLVITARSGGASPADADRIACERMIAVDGRTPFDDL</sequence>
<evidence type="ECO:0000313" key="1">
    <source>
        <dbReference type="EMBL" id="UZF87003.1"/>
    </source>
</evidence>
<dbReference type="EMBL" id="CP102774">
    <property type="protein sequence ID" value="UZF87003.1"/>
    <property type="molecule type" value="Genomic_DNA"/>
</dbReference>
<protein>
    <submittedName>
        <fullName evidence="1">Uncharacterized protein</fullName>
    </submittedName>
</protein>